<evidence type="ECO:0000256" key="4">
    <source>
        <dbReference type="ARBA" id="ARBA00022840"/>
    </source>
</evidence>
<evidence type="ECO:0000256" key="5">
    <source>
        <dbReference type="SAM" id="MobiDB-lite"/>
    </source>
</evidence>
<evidence type="ECO:0000313" key="6">
    <source>
        <dbReference type="EMBL" id="CDQ60805.1"/>
    </source>
</evidence>
<dbReference type="EMBL" id="FR904359">
    <property type="protein sequence ID" value="CDQ60805.1"/>
    <property type="molecule type" value="Genomic_DNA"/>
</dbReference>
<name>A0A060W8D8_ONCMY</name>
<keyword evidence="2" id="KW-0378">Hydrolase</keyword>
<feature type="region of interest" description="Disordered" evidence="5">
    <location>
        <begin position="108"/>
        <end position="128"/>
    </location>
</feature>
<sequence length="128" mass="14643">MSGSDKQKKYLHRFIFSGCCGNNTKCKLHAAKLHKTQRSSVAVVCYGWRQQNLWQNHSISLSISALLTQAFQDHVMVFTQTKKQAHRMHILLGLMGLKVGELHRNLSQTQKTEEPQQIQTNIEKQPSV</sequence>
<dbReference type="PANTHER" id="PTHR47959">
    <property type="entry name" value="ATP-DEPENDENT RNA HELICASE RHLE-RELATED"/>
    <property type="match status" value="1"/>
</dbReference>
<dbReference type="GO" id="GO:0005829">
    <property type="term" value="C:cytosol"/>
    <property type="evidence" value="ECO:0007669"/>
    <property type="project" value="TreeGrafter"/>
</dbReference>
<proteinExistence type="predicted"/>
<reference evidence="6" key="1">
    <citation type="journal article" date="2014" name="Nat. Commun.">
        <title>The rainbow trout genome provides novel insights into evolution after whole-genome duplication in vertebrates.</title>
        <authorList>
            <person name="Berthelot C."/>
            <person name="Brunet F."/>
            <person name="Chalopin D."/>
            <person name="Juanchich A."/>
            <person name="Bernard M."/>
            <person name="Noel B."/>
            <person name="Bento P."/>
            <person name="Da Silva C."/>
            <person name="Labadie K."/>
            <person name="Alberti A."/>
            <person name="Aury J.M."/>
            <person name="Louis A."/>
            <person name="Dehais P."/>
            <person name="Bardou P."/>
            <person name="Montfort J."/>
            <person name="Klopp C."/>
            <person name="Cabau C."/>
            <person name="Gaspin C."/>
            <person name="Thorgaard G.H."/>
            <person name="Boussaha M."/>
            <person name="Quillet E."/>
            <person name="Guyomard R."/>
            <person name="Galiana D."/>
            <person name="Bobe J."/>
            <person name="Volff J.N."/>
            <person name="Genet C."/>
            <person name="Wincker P."/>
            <person name="Jaillon O."/>
            <person name="Roest Crollius H."/>
            <person name="Guiguen Y."/>
        </authorList>
    </citation>
    <scope>NUCLEOTIDE SEQUENCE [LARGE SCALE GENOMIC DNA]</scope>
</reference>
<keyword evidence="3" id="KW-0347">Helicase</keyword>
<gene>
    <name evidence="6" type="ORF">GSONMT00082499001</name>
</gene>
<dbReference type="GO" id="GO:0003724">
    <property type="term" value="F:RNA helicase activity"/>
    <property type="evidence" value="ECO:0007669"/>
    <property type="project" value="TreeGrafter"/>
</dbReference>
<dbReference type="STRING" id="8022.A0A060W8D8"/>
<evidence type="ECO:0000256" key="1">
    <source>
        <dbReference type="ARBA" id="ARBA00022741"/>
    </source>
</evidence>
<reference evidence="6" key="2">
    <citation type="submission" date="2014-03" db="EMBL/GenBank/DDBJ databases">
        <authorList>
            <person name="Genoscope - CEA"/>
        </authorList>
    </citation>
    <scope>NUCLEOTIDE SEQUENCE</scope>
</reference>
<dbReference type="Proteomes" id="UP000193380">
    <property type="component" value="Unassembled WGS sequence"/>
</dbReference>
<organism evidence="6 7">
    <name type="scientific">Oncorhynchus mykiss</name>
    <name type="common">Rainbow trout</name>
    <name type="synonym">Salmo gairdneri</name>
    <dbReference type="NCBI Taxonomy" id="8022"/>
    <lineage>
        <taxon>Eukaryota</taxon>
        <taxon>Metazoa</taxon>
        <taxon>Chordata</taxon>
        <taxon>Craniata</taxon>
        <taxon>Vertebrata</taxon>
        <taxon>Euteleostomi</taxon>
        <taxon>Actinopterygii</taxon>
        <taxon>Neopterygii</taxon>
        <taxon>Teleostei</taxon>
        <taxon>Protacanthopterygii</taxon>
        <taxon>Salmoniformes</taxon>
        <taxon>Salmonidae</taxon>
        <taxon>Salmoninae</taxon>
        <taxon>Oncorhynchus</taxon>
    </lineage>
</organism>
<evidence type="ECO:0000256" key="3">
    <source>
        <dbReference type="ARBA" id="ARBA00022806"/>
    </source>
</evidence>
<dbReference type="PaxDb" id="8022-A0A060W8D8"/>
<protein>
    <submittedName>
        <fullName evidence="6">Uncharacterized protein</fullName>
    </submittedName>
</protein>
<dbReference type="SUPFAM" id="SSF52540">
    <property type="entry name" value="P-loop containing nucleoside triphosphate hydrolases"/>
    <property type="match status" value="1"/>
</dbReference>
<keyword evidence="1" id="KW-0547">Nucleotide-binding</keyword>
<dbReference type="InterPro" id="IPR027417">
    <property type="entry name" value="P-loop_NTPase"/>
</dbReference>
<dbReference type="AlphaFoldDB" id="A0A060W8D8"/>
<dbReference type="GO" id="GO:0016787">
    <property type="term" value="F:hydrolase activity"/>
    <property type="evidence" value="ECO:0007669"/>
    <property type="project" value="UniProtKB-KW"/>
</dbReference>
<keyword evidence="4" id="KW-0067">ATP-binding</keyword>
<accession>A0A060W8D8</accession>
<dbReference type="InterPro" id="IPR050079">
    <property type="entry name" value="DEAD_box_RNA_helicase"/>
</dbReference>
<dbReference type="Gene3D" id="3.40.50.300">
    <property type="entry name" value="P-loop containing nucleotide triphosphate hydrolases"/>
    <property type="match status" value="1"/>
</dbReference>
<dbReference type="PANTHER" id="PTHR47959:SF22">
    <property type="entry name" value="RNA HELICASE"/>
    <property type="match status" value="1"/>
</dbReference>
<evidence type="ECO:0000313" key="7">
    <source>
        <dbReference type="Proteomes" id="UP000193380"/>
    </source>
</evidence>
<dbReference type="GO" id="GO:0005524">
    <property type="term" value="F:ATP binding"/>
    <property type="evidence" value="ECO:0007669"/>
    <property type="project" value="UniProtKB-KW"/>
</dbReference>
<evidence type="ECO:0000256" key="2">
    <source>
        <dbReference type="ARBA" id="ARBA00022801"/>
    </source>
</evidence>